<keyword evidence="7" id="KW-0067">ATP-binding</keyword>
<evidence type="ECO:0000256" key="2">
    <source>
        <dbReference type="ARBA" id="ARBA00009897"/>
    </source>
</evidence>
<dbReference type="Pfam" id="PF03951">
    <property type="entry name" value="Gln-synt_N"/>
    <property type="match status" value="1"/>
</dbReference>
<accession>A0A177B3J6</accession>
<dbReference type="InterPro" id="IPR050292">
    <property type="entry name" value="Glutamine_Synthetase"/>
</dbReference>
<dbReference type="PROSITE" id="PS00180">
    <property type="entry name" value="GLNA_1"/>
    <property type="match status" value="1"/>
</dbReference>
<evidence type="ECO:0000313" key="12">
    <source>
        <dbReference type="Proteomes" id="UP000078046"/>
    </source>
</evidence>
<dbReference type="GO" id="GO:0005737">
    <property type="term" value="C:cytoplasm"/>
    <property type="evidence" value="ECO:0007669"/>
    <property type="project" value="UniProtKB-SubCell"/>
</dbReference>
<comment type="catalytic activity">
    <reaction evidence="8">
        <text>L-glutamate + NH4(+) + ATP = L-glutamine + ADP + phosphate + H(+)</text>
        <dbReference type="Rhea" id="RHEA:16169"/>
        <dbReference type="ChEBI" id="CHEBI:15378"/>
        <dbReference type="ChEBI" id="CHEBI:28938"/>
        <dbReference type="ChEBI" id="CHEBI:29985"/>
        <dbReference type="ChEBI" id="CHEBI:30616"/>
        <dbReference type="ChEBI" id="CHEBI:43474"/>
        <dbReference type="ChEBI" id="CHEBI:58359"/>
        <dbReference type="ChEBI" id="CHEBI:456216"/>
        <dbReference type="EC" id="6.3.1.2"/>
    </reaction>
</comment>
<dbReference type="GO" id="GO:0004356">
    <property type="term" value="F:glutamine synthetase activity"/>
    <property type="evidence" value="ECO:0007669"/>
    <property type="project" value="UniProtKB-EC"/>
</dbReference>
<evidence type="ECO:0000256" key="5">
    <source>
        <dbReference type="ARBA" id="ARBA00022598"/>
    </source>
</evidence>
<evidence type="ECO:0000313" key="11">
    <source>
        <dbReference type="EMBL" id="OAF68857.1"/>
    </source>
</evidence>
<evidence type="ECO:0000256" key="6">
    <source>
        <dbReference type="ARBA" id="ARBA00022741"/>
    </source>
</evidence>
<protein>
    <recommendedName>
        <fullName evidence="3">glutamine synthetase</fullName>
        <ecNumber evidence="3">6.3.1.2</ecNumber>
    </recommendedName>
</protein>
<dbReference type="AlphaFoldDB" id="A0A177B3J6"/>
<dbReference type="InterPro" id="IPR036651">
    <property type="entry name" value="Gln_synt_N_sf"/>
</dbReference>
<dbReference type="SMART" id="SM01230">
    <property type="entry name" value="Gln-synt_C"/>
    <property type="match status" value="1"/>
</dbReference>
<dbReference type="OrthoDB" id="1936100at2759"/>
<evidence type="ECO:0000256" key="1">
    <source>
        <dbReference type="ARBA" id="ARBA00004496"/>
    </source>
</evidence>
<dbReference type="PANTHER" id="PTHR20852">
    <property type="entry name" value="GLUTAMINE SYNTHETASE"/>
    <property type="match status" value="1"/>
</dbReference>
<dbReference type="InterPro" id="IPR008147">
    <property type="entry name" value="Gln_synt_N"/>
</dbReference>
<dbReference type="SUPFAM" id="SSF54368">
    <property type="entry name" value="Glutamine synthetase, N-terminal domain"/>
    <property type="match status" value="1"/>
</dbReference>
<dbReference type="Gene3D" id="3.30.590.10">
    <property type="entry name" value="Glutamine synthetase/guanido kinase, catalytic domain"/>
    <property type="match status" value="1"/>
</dbReference>
<comment type="similarity">
    <text evidence="2 9">Belongs to the glutamine synthetase family.</text>
</comment>
<comment type="subcellular location">
    <subcellularLocation>
        <location evidence="1">Cytoplasm</location>
    </subcellularLocation>
</comment>
<sequence>MSLLDMNTNIDFMKLNQGDNVILTYVWIDGSGQTLRGKSKTLITKKTEIKLEDVPDWNFDGSSTEQATGINSDVYLKPVAIYNDPFFGGKNKLVMCSTYDFNNKPTDTNYRVYCDEVMNKAKKYEPMFGIEQEYVLMDTDKDPFSWPKNGFLGPQGRYYCSAGKGNAYGRMISDSHYKCCLYAGLTISGTNAEVMPSQWEYQIGPVIGISMGDQLWIHILEAINKLSLTHERHIKVYDPNNGEDNARRLTGAYETAPITEFISGVANRGASIRIPRDCSRQKCGYLEDRRPASNCDPYKVIAAIVYTTCISNNSF</sequence>
<dbReference type="SUPFAM" id="SSF55931">
    <property type="entry name" value="Glutamine synthetase/guanido kinase"/>
    <property type="match status" value="1"/>
</dbReference>
<keyword evidence="5" id="KW-0436">Ligase</keyword>
<dbReference type="PANTHER" id="PTHR20852:SF57">
    <property type="entry name" value="GLUTAMINE SYNTHETASE 2 CYTOPLASMIC"/>
    <property type="match status" value="1"/>
</dbReference>
<comment type="caution">
    <text evidence="11">The sequence shown here is derived from an EMBL/GenBank/DDBJ whole genome shotgun (WGS) entry which is preliminary data.</text>
</comment>
<dbReference type="Proteomes" id="UP000078046">
    <property type="component" value="Unassembled WGS sequence"/>
</dbReference>
<name>A0A177B3J6_9BILA</name>
<gene>
    <name evidence="11" type="ORF">A3Q56_03419</name>
</gene>
<keyword evidence="4" id="KW-0963">Cytoplasm</keyword>
<dbReference type="PROSITE" id="PS51986">
    <property type="entry name" value="GS_BETA_GRASP"/>
    <property type="match status" value="1"/>
</dbReference>
<dbReference type="Gene3D" id="3.10.20.70">
    <property type="entry name" value="Glutamine synthetase, N-terminal domain"/>
    <property type="match status" value="1"/>
</dbReference>
<dbReference type="GO" id="GO:0005524">
    <property type="term" value="F:ATP binding"/>
    <property type="evidence" value="ECO:0007669"/>
    <property type="project" value="UniProtKB-KW"/>
</dbReference>
<proteinExistence type="inferred from homology"/>
<dbReference type="EMBL" id="LWCA01000377">
    <property type="protein sequence ID" value="OAF68857.1"/>
    <property type="molecule type" value="Genomic_DNA"/>
</dbReference>
<evidence type="ECO:0000259" key="10">
    <source>
        <dbReference type="PROSITE" id="PS51986"/>
    </source>
</evidence>
<dbReference type="InterPro" id="IPR008146">
    <property type="entry name" value="Gln_synth_cat_dom"/>
</dbReference>
<reference evidence="11 12" key="1">
    <citation type="submission" date="2016-04" db="EMBL/GenBank/DDBJ databases">
        <title>The genome of Intoshia linei affirms orthonectids as highly simplified spiralians.</title>
        <authorList>
            <person name="Mikhailov K.V."/>
            <person name="Slusarev G.S."/>
            <person name="Nikitin M.A."/>
            <person name="Logacheva M.D."/>
            <person name="Penin A."/>
            <person name="Aleoshin V."/>
            <person name="Panchin Y.V."/>
        </authorList>
    </citation>
    <scope>NUCLEOTIDE SEQUENCE [LARGE SCALE GENOMIC DNA]</scope>
    <source>
        <strain evidence="11">Intl2013</strain>
        <tissue evidence="11">Whole animal</tissue>
    </source>
</reference>
<feature type="domain" description="GS beta-grasp" evidence="10">
    <location>
        <begin position="21"/>
        <end position="103"/>
    </location>
</feature>
<dbReference type="EC" id="6.3.1.2" evidence="3"/>
<evidence type="ECO:0000256" key="3">
    <source>
        <dbReference type="ARBA" id="ARBA00012937"/>
    </source>
</evidence>
<dbReference type="GO" id="GO:0006542">
    <property type="term" value="P:glutamine biosynthetic process"/>
    <property type="evidence" value="ECO:0007669"/>
    <property type="project" value="InterPro"/>
</dbReference>
<dbReference type="FunFam" id="3.30.590.10:FF:000011">
    <property type="entry name" value="Glutamine synthetase"/>
    <property type="match status" value="2"/>
</dbReference>
<evidence type="ECO:0000256" key="8">
    <source>
        <dbReference type="ARBA" id="ARBA00049436"/>
    </source>
</evidence>
<dbReference type="InterPro" id="IPR014746">
    <property type="entry name" value="Gln_synth/guanido_kin_cat_dom"/>
</dbReference>
<evidence type="ECO:0000256" key="7">
    <source>
        <dbReference type="ARBA" id="ARBA00022840"/>
    </source>
</evidence>
<keyword evidence="6" id="KW-0547">Nucleotide-binding</keyword>
<dbReference type="InterPro" id="IPR027302">
    <property type="entry name" value="Gln_synth_N_conserv_site"/>
</dbReference>
<evidence type="ECO:0000256" key="4">
    <source>
        <dbReference type="ARBA" id="ARBA00022490"/>
    </source>
</evidence>
<evidence type="ECO:0000256" key="9">
    <source>
        <dbReference type="PROSITE-ProRule" id="PRU01330"/>
    </source>
</evidence>
<organism evidence="11 12">
    <name type="scientific">Intoshia linei</name>
    <dbReference type="NCBI Taxonomy" id="1819745"/>
    <lineage>
        <taxon>Eukaryota</taxon>
        <taxon>Metazoa</taxon>
        <taxon>Spiralia</taxon>
        <taxon>Lophotrochozoa</taxon>
        <taxon>Mesozoa</taxon>
        <taxon>Orthonectida</taxon>
        <taxon>Rhopaluridae</taxon>
        <taxon>Intoshia</taxon>
    </lineage>
</organism>
<keyword evidence="12" id="KW-1185">Reference proteome</keyword>